<dbReference type="SUPFAM" id="SSF54001">
    <property type="entry name" value="Cysteine proteinases"/>
    <property type="match status" value="1"/>
</dbReference>
<name>A0A368NMB5_9GAMM</name>
<gene>
    <name evidence="2" type="ORF">DU002_08425</name>
</gene>
<dbReference type="EMBL" id="QPID01000004">
    <property type="protein sequence ID" value="RCU50589.1"/>
    <property type="molecule type" value="Genomic_DNA"/>
</dbReference>
<evidence type="ECO:0000259" key="1">
    <source>
        <dbReference type="Pfam" id="PF05257"/>
    </source>
</evidence>
<protein>
    <submittedName>
        <fullName evidence="2">TIGR02594 family protein</fullName>
    </submittedName>
</protein>
<organism evidence="2 3">
    <name type="scientific">Corallincola holothuriorum</name>
    <dbReference type="NCBI Taxonomy" id="2282215"/>
    <lineage>
        <taxon>Bacteria</taxon>
        <taxon>Pseudomonadati</taxon>
        <taxon>Pseudomonadota</taxon>
        <taxon>Gammaproteobacteria</taxon>
        <taxon>Alteromonadales</taxon>
        <taxon>Psychromonadaceae</taxon>
        <taxon>Corallincola</taxon>
    </lineage>
</organism>
<feature type="domain" description="Peptidase C51" evidence="1">
    <location>
        <begin position="38"/>
        <end position="113"/>
    </location>
</feature>
<dbReference type="Proteomes" id="UP000252558">
    <property type="component" value="Unassembled WGS sequence"/>
</dbReference>
<dbReference type="Pfam" id="PF05257">
    <property type="entry name" value="CHAP"/>
    <property type="match status" value="1"/>
</dbReference>
<reference evidence="2 3" key="1">
    <citation type="submission" date="2018-07" db="EMBL/GenBank/DDBJ databases">
        <title>Corallincola holothuriorum sp. nov., a new facultative anaerobe isolated from sea cucumber Apostichopus japonicus.</title>
        <authorList>
            <person name="Xia H."/>
        </authorList>
    </citation>
    <scope>NUCLEOTIDE SEQUENCE [LARGE SCALE GENOMIC DNA]</scope>
    <source>
        <strain evidence="2 3">C4</strain>
    </source>
</reference>
<dbReference type="InterPro" id="IPR013423">
    <property type="entry name" value="CHP02594"/>
</dbReference>
<evidence type="ECO:0000313" key="3">
    <source>
        <dbReference type="Proteomes" id="UP000252558"/>
    </source>
</evidence>
<sequence length="159" mass="16821">MKTAYQELGQSEVAGPKANPKIIQYFSAAKFWGTDDSGGKNAWCASFVAWVMQKHGYTPVKNAFRAKSWKDFGKTINAPVQGAIAIKSRAGGGHVGFVVGQSATGNNLFILGGNQGNKVSIARYPASVWETFVVPATFDESSGLLPIYTSPAVAASTEA</sequence>
<dbReference type="InterPro" id="IPR038765">
    <property type="entry name" value="Papain-like_cys_pep_sf"/>
</dbReference>
<keyword evidence="3" id="KW-1185">Reference proteome</keyword>
<dbReference type="OrthoDB" id="8776734at2"/>
<dbReference type="AlphaFoldDB" id="A0A368NMB5"/>
<accession>A0A368NMB5</accession>
<dbReference type="NCBIfam" id="TIGR02594">
    <property type="entry name" value="TIGR02594 family protein"/>
    <property type="match status" value="1"/>
</dbReference>
<dbReference type="InterPro" id="IPR007921">
    <property type="entry name" value="CHAP_dom"/>
</dbReference>
<evidence type="ECO:0000313" key="2">
    <source>
        <dbReference type="EMBL" id="RCU50589.1"/>
    </source>
</evidence>
<proteinExistence type="predicted"/>
<comment type="caution">
    <text evidence="2">The sequence shown here is derived from an EMBL/GenBank/DDBJ whole genome shotgun (WGS) entry which is preliminary data.</text>
</comment>